<comment type="caution">
    <text evidence="2">The sequence shown here is derived from an EMBL/GenBank/DDBJ whole genome shotgun (WGS) entry which is preliminary data.</text>
</comment>
<dbReference type="InterPro" id="IPR036412">
    <property type="entry name" value="HAD-like_sf"/>
</dbReference>
<dbReference type="OrthoDB" id="4941655at2"/>
<keyword evidence="1" id="KW-0812">Transmembrane</keyword>
<keyword evidence="2" id="KW-0378">Hydrolase</keyword>
<dbReference type="InterPro" id="IPR023214">
    <property type="entry name" value="HAD_sf"/>
</dbReference>
<keyword evidence="1" id="KW-0472">Membrane</keyword>
<gene>
    <name evidence="2" type="ORF">FQ377_07340</name>
</gene>
<organism evidence="2 3">
    <name type="scientific">Arthrobacter echini</name>
    <dbReference type="NCBI Taxonomy" id="1529066"/>
    <lineage>
        <taxon>Bacteria</taxon>
        <taxon>Bacillati</taxon>
        <taxon>Actinomycetota</taxon>
        <taxon>Actinomycetes</taxon>
        <taxon>Micrococcales</taxon>
        <taxon>Micrococcaceae</taxon>
        <taxon>Arthrobacter</taxon>
    </lineage>
</organism>
<accession>A0A5D0XQT2</accession>
<name>A0A5D0XQT2_9MICC</name>
<dbReference type="Gene3D" id="1.20.1440.100">
    <property type="entry name" value="SG protein - dephosphorylation function"/>
    <property type="match status" value="1"/>
</dbReference>
<evidence type="ECO:0000313" key="3">
    <source>
        <dbReference type="Proteomes" id="UP000323410"/>
    </source>
</evidence>
<keyword evidence="3" id="KW-1185">Reference proteome</keyword>
<dbReference type="EMBL" id="VSLD01000003">
    <property type="protein sequence ID" value="TYC98824.1"/>
    <property type="molecule type" value="Genomic_DNA"/>
</dbReference>
<evidence type="ECO:0000313" key="2">
    <source>
        <dbReference type="EMBL" id="TYC98824.1"/>
    </source>
</evidence>
<evidence type="ECO:0000256" key="1">
    <source>
        <dbReference type="SAM" id="Phobius"/>
    </source>
</evidence>
<feature type="transmembrane region" description="Helical" evidence="1">
    <location>
        <begin position="36"/>
        <end position="53"/>
    </location>
</feature>
<dbReference type="AlphaFoldDB" id="A0A5D0XQT2"/>
<reference evidence="2 3" key="1">
    <citation type="submission" date="2019-08" db="EMBL/GenBank/DDBJ databases">
        <title>Genone of Arthrobacter echini P9.</title>
        <authorList>
            <person name="Bowman J.P."/>
        </authorList>
    </citation>
    <scope>NUCLEOTIDE SEQUENCE [LARGE SCALE GENOMIC DNA]</scope>
    <source>
        <strain evidence="2 3">P9</strain>
    </source>
</reference>
<protein>
    <submittedName>
        <fullName evidence="2">Haloacid dehalogenase-like hydrolase</fullName>
    </submittedName>
</protein>
<dbReference type="Gene3D" id="3.40.50.1000">
    <property type="entry name" value="HAD superfamily/HAD-like"/>
    <property type="match status" value="1"/>
</dbReference>
<sequence>MVQQQAGVTLFDLDGVLTRHDTMAALIVQRLKQKPLRILGVLPLFVIAAIAGARRGVAAKANRLAVRLTFAGLAEQEYRALAATEGQRMATRSGFIREGLIELCRERQKSSRVVIVTASEVHLVEAFLTACGLSNIELIASHLDFSTRVPRVKLHNVGSQKIRSLRMAGVLIENATFYTDSASDLPLALVAARTVIVHPSKRSRRLLLAALPGAQLIE</sequence>
<dbReference type="Pfam" id="PF12710">
    <property type="entry name" value="HAD"/>
    <property type="match status" value="1"/>
</dbReference>
<keyword evidence="1" id="KW-1133">Transmembrane helix</keyword>
<dbReference type="SUPFAM" id="SSF56784">
    <property type="entry name" value="HAD-like"/>
    <property type="match status" value="1"/>
</dbReference>
<dbReference type="GO" id="GO:0016787">
    <property type="term" value="F:hydrolase activity"/>
    <property type="evidence" value="ECO:0007669"/>
    <property type="project" value="UniProtKB-KW"/>
</dbReference>
<proteinExistence type="predicted"/>
<dbReference type="Proteomes" id="UP000323410">
    <property type="component" value="Unassembled WGS sequence"/>
</dbReference>